<name>A0A6J4P9D3_9PSEU</name>
<gene>
    <name evidence="1" type="ORF">AVDCRST_MAG66-1956</name>
</gene>
<organism evidence="1">
    <name type="scientific">uncultured Pseudonocardia sp</name>
    <dbReference type="NCBI Taxonomy" id="211455"/>
    <lineage>
        <taxon>Bacteria</taxon>
        <taxon>Bacillati</taxon>
        <taxon>Actinomycetota</taxon>
        <taxon>Actinomycetes</taxon>
        <taxon>Pseudonocardiales</taxon>
        <taxon>Pseudonocardiaceae</taxon>
        <taxon>Pseudonocardia</taxon>
        <taxon>environmental samples</taxon>
    </lineage>
</organism>
<dbReference type="InterPro" id="IPR029032">
    <property type="entry name" value="AhpD-like"/>
</dbReference>
<protein>
    <submittedName>
        <fullName evidence="1">Uncharacterized protein</fullName>
    </submittedName>
</protein>
<dbReference type="AlphaFoldDB" id="A0A6J4P9D3"/>
<evidence type="ECO:0000313" key="1">
    <source>
        <dbReference type="EMBL" id="CAA9409576.1"/>
    </source>
</evidence>
<accession>A0A6J4P9D3</accession>
<feature type="non-terminal residue" evidence="1">
    <location>
        <position position="1"/>
    </location>
</feature>
<reference evidence="1" key="1">
    <citation type="submission" date="2020-02" db="EMBL/GenBank/DDBJ databases">
        <authorList>
            <person name="Meier V. D."/>
        </authorList>
    </citation>
    <scope>NUCLEOTIDE SEQUENCE</scope>
    <source>
        <strain evidence="1">AVDCRST_MAG66</strain>
    </source>
</reference>
<sequence length="77" mass="8100">PAPARPAARLALRTALAPHRVDDATVAAFRARRPDPADLVTVTAWASLSAARARTRRAAAAWPALVASARPVPRRAS</sequence>
<dbReference type="SUPFAM" id="SSF69118">
    <property type="entry name" value="AhpD-like"/>
    <property type="match status" value="1"/>
</dbReference>
<proteinExistence type="predicted"/>
<dbReference type="Gene3D" id="1.20.1290.10">
    <property type="entry name" value="AhpD-like"/>
    <property type="match status" value="1"/>
</dbReference>
<dbReference type="EMBL" id="CADCUS010000283">
    <property type="protein sequence ID" value="CAA9409576.1"/>
    <property type="molecule type" value="Genomic_DNA"/>
</dbReference>